<dbReference type="PANTHER" id="PTHR43734:SF7">
    <property type="entry name" value="4,4'-DIAPONEUROSPORENE OXYGENASE"/>
    <property type="match status" value="1"/>
</dbReference>
<organism evidence="5 6">
    <name type="scientific">Hasllibacter halocynthiae</name>
    <dbReference type="NCBI Taxonomy" id="595589"/>
    <lineage>
        <taxon>Bacteria</taxon>
        <taxon>Pseudomonadati</taxon>
        <taxon>Pseudomonadota</taxon>
        <taxon>Alphaproteobacteria</taxon>
        <taxon>Rhodobacterales</taxon>
        <taxon>Roseobacteraceae</taxon>
        <taxon>Hasllibacter</taxon>
    </lineage>
</organism>
<dbReference type="InterPro" id="IPR036188">
    <property type="entry name" value="FAD/NAD-bd_sf"/>
</dbReference>
<dbReference type="OrthoDB" id="9774675at2"/>
<dbReference type="RefSeq" id="WP_106160874.1">
    <property type="nucleotide sequence ID" value="NZ_PVTT01000002.1"/>
</dbReference>
<reference evidence="5 6" key="1">
    <citation type="submission" date="2018-03" db="EMBL/GenBank/DDBJ databases">
        <title>Genomic Encyclopedia of Archaeal and Bacterial Type Strains, Phase II (KMG-II): from individual species to whole genera.</title>
        <authorList>
            <person name="Goeker M."/>
        </authorList>
    </citation>
    <scope>NUCLEOTIDE SEQUENCE [LARGE SCALE GENOMIC DNA]</scope>
    <source>
        <strain evidence="5 6">DSM 29318</strain>
    </source>
</reference>
<dbReference type="Proteomes" id="UP000238801">
    <property type="component" value="Unassembled WGS sequence"/>
</dbReference>
<gene>
    <name evidence="5" type="ORF">BCF33_2136</name>
</gene>
<evidence type="ECO:0000259" key="4">
    <source>
        <dbReference type="Pfam" id="PF01593"/>
    </source>
</evidence>
<dbReference type="InterPro" id="IPR054841">
    <property type="entry name" value="carotdesatCrtD"/>
</dbReference>
<name>A0A2T0X2U2_9RHOB</name>
<accession>A0A2T0X2U2</accession>
<evidence type="ECO:0000256" key="2">
    <source>
        <dbReference type="ARBA" id="ARBA00023002"/>
    </source>
</evidence>
<feature type="domain" description="Amine oxidase" evidence="4">
    <location>
        <begin position="13"/>
        <end position="480"/>
    </location>
</feature>
<keyword evidence="2" id="KW-0560">Oxidoreductase</keyword>
<dbReference type="Gene3D" id="3.50.50.60">
    <property type="entry name" value="FAD/NAD(P)-binding domain"/>
    <property type="match status" value="2"/>
</dbReference>
<dbReference type="PANTHER" id="PTHR43734">
    <property type="entry name" value="PHYTOENE DESATURASE"/>
    <property type="match status" value="1"/>
</dbReference>
<evidence type="ECO:0000313" key="6">
    <source>
        <dbReference type="Proteomes" id="UP000238801"/>
    </source>
</evidence>
<comment type="similarity">
    <text evidence="1">Belongs to the carotenoid/retinoid oxidoreductase family.</text>
</comment>
<proteinExistence type="inferred from homology"/>
<dbReference type="GO" id="GO:0016491">
    <property type="term" value="F:oxidoreductase activity"/>
    <property type="evidence" value="ECO:0007669"/>
    <property type="project" value="UniProtKB-KW"/>
</dbReference>
<evidence type="ECO:0000256" key="1">
    <source>
        <dbReference type="ARBA" id="ARBA00006046"/>
    </source>
</evidence>
<dbReference type="SUPFAM" id="SSF51905">
    <property type="entry name" value="FAD/NAD(P)-binding domain"/>
    <property type="match status" value="1"/>
</dbReference>
<sequence length="512" mass="53568">MDVDTLVIGAGFGGLACAALRAAAGDRVVVLDRAAAPGGKARTVPTPAGPAQAGPTVVTMRPVFDALFEAVGEHLEDHVALSREPILARHSWRDGTALDLFPDPAASAAAVDAFAGPREADAFRRFAAEARALFEAFDRPMMRAARPRPARLLAAALSRPRHLGALLPGRTLQGALDARFRDPRLRQLFGRYATYVGGSPRLSPAVLGLIYHSEASGVWRVEGGPSAIAAALAGLVRRRGGTLRFGEGAARLLVRGGRVRGAVTDESRTIRAAHTVFAGDPRALSEGLLGEAARPAVPRRAVEPRSHSAHVWAFAARATGPELAHHNVFFADPEEEHAALGRGETPRDPTHYLCAEWGGTPKPDPPLRRFEIIANAPPLPGGTTEESASCHSTMLRSLRAHGLRLDPEPPPPTTPRDFAAMHPGSAGALYGPSPHGSWAALRRPRARTPMPGLLLAGGGCHPGAGIPMAALSGRHAAEAIGTGRTSPSRSRPGATAGGTWTPSRKTGDGAAR</sequence>
<feature type="region of interest" description="Disordered" evidence="3">
    <location>
        <begin position="479"/>
        <end position="512"/>
    </location>
</feature>
<dbReference type="EMBL" id="PVTT01000002">
    <property type="protein sequence ID" value="PRY93269.1"/>
    <property type="molecule type" value="Genomic_DNA"/>
</dbReference>
<dbReference type="InterPro" id="IPR002937">
    <property type="entry name" value="Amino_oxidase"/>
</dbReference>
<evidence type="ECO:0000313" key="5">
    <source>
        <dbReference type="EMBL" id="PRY93269.1"/>
    </source>
</evidence>
<dbReference type="AlphaFoldDB" id="A0A2T0X2U2"/>
<protein>
    <submittedName>
        <fullName evidence="5">1-hydroxycarotenoid 3,4-desaturase</fullName>
    </submittedName>
</protein>
<comment type="caution">
    <text evidence="5">The sequence shown here is derived from an EMBL/GenBank/DDBJ whole genome shotgun (WGS) entry which is preliminary data.</text>
</comment>
<evidence type="ECO:0000256" key="3">
    <source>
        <dbReference type="SAM" id="MobiDB-lite"/>
    </source>
</evidence>
<dbReference type="Pfam" id="PF01593">
    <property type="entry name" value="Amino_oxidase"/>
    <property type="match status" value="1"/>
</dbReference>
<dbReference type="NCBIfam" id="NF045637">
    <property type="entry name" value="carotdesatCrtDProt"/>
    <property type="match status" value="1"/>
</dbReference>
<keyword evidence="6" id="KW-1185">Reference proteome</keyword>